<evidence type="ECO:0000256" key="5">
    <source>
        <dbReference type="ARBA" id="ARBA00023002"/>
    </source>
</evidence>
<dbReference type="PANTHER" id="PTHR11474:SF76">
    <property type="entry name" value="SHKT DOMAIN-CONTAINING PROTEIN"/>
    <property type="match status" value="1"/>
</dbReference>
<dbReference type="PANTHER" id="PTHR11474">
    <property type="entry name" value="TYROSINASE FAMILY MEMBER"/>
    <property type="match status" value="1"/>
</dbReference>
<feature type="region of interest" description="Disordered" evidence="11">
    <location>
        <begin position="631"/>
        <end position="650"/>
    </location>
</feature>
<dbReference type="GO" id="GO:0004503">
    <property type="term" value="F:tyrosinase activity"/>
    <property type="evidence" value="ECO:0007669"/>
    <property type="project" value="UniProtKB-EC"/>
</dbReference>
<evidence type="ECO:0000256" key="2">
    <source>
        <dbReference type="ARBA" id="ARBA00009928"/>
    </source>
</evidence>
<sequence length="650" mass="72913">MPATYPIQGIPVPAGYTSPPLRLEINELADSTDAKLTKQFSLFVRALRVFEEKAVDDPLGYYQIAGIHSEPRVPWDGESPAPGKEFCAHDQVTFPTWHRPYMLLFEQRLWEIMKKEVLQKMDFSKSANAKDKWIEAADSWRLPYWDWALRQPYSDEAGLPWVFTDEQLCIEAPGGRQENVPNPLWLFLNPMKDGSGTPVAFGDPKMGNNAWKLSADSIPWDLSSGISRYGMVMDAGGKWSGLQGVNNWEAVNDNMADPYWYSIAGGQFREAVSRMFSPGYLQTWSDFATVRKDVDKKVRFLSLEYIHNNVHNDSGGFIPQNGVGHHSDVPVAAFDPLFWMHHCNIDRLLAIWQKLNPKLWFDHPEPGDNKPTDPLLPFHKDTSGGLHTSDSVRDHTALGYDYAECVPKKQARNTNGSLNQEEYAKQIRASIMKLYPSTASIAIDNIQLPGLAKTEDQKTFHDYVINIIYDRYALGGTSYAINFYLGEGVGIDTRSANRENLCGKVYTFSNDPRRCTSCSQNSSSGKLSTAQIILTSTLGQRFKRDIMYMIRRSAPRGADGTMLGLGPEEVEHYLKKNLRWEYVDARGQVRPATDFPRTKVVVLQGQGNIPTGRSGEMSSYDGYKPIIGATSGKAGGVGENDPEYGRNASF</sequence>
<protein>
    <recommendedName>
        <fullName evidence="3">tyrosinase</fullName>
        <ecNumber evidence="3">1.14.18.1</ecNumber>
    </recommendedName>
</protein>
<dbReference type="Pfam" id="PF00264">
    <property type="entry name" value="Tyrosinase"/>
    <property type="match status" value="1"/>
</dbReference>
<dbReference type="InterPro" id="IPR002227">
    <property type="entry name" value="Tyrosinase_Cu-bd"/>
</dbReference>
<proteinExistence type="inferred from homology"/>
<feature type="domain" description="Tyrosinase copper-binding" evidence="13">
    <location>
        <begin position="335"/>
        <end position="346"/>
    </location>
</feature>
<evidence type="ECO:0000256" key="9">
    <source>
        <dbReference type="ARBA" id="ARBA00048233"/>
    </source>
</evidence>
<dbReference type="InParanoid" id="W3X0R7"/>
<dbReference type="PROSITE" id="PS00498">
    <property type="entry name" value="TYROSINASE_2"/>
    <property type="match status" value="1"/>
</dbReference>
<keyword evidence="7" id="KW-0503">Monooxygenase</keyword>
<keyword evidence="6" id="KW-0186">Copper</keyword>
<dbReference type="PROSITE" id="PS00497">
    <property type="entry name" value="TYROSINASE_1"/>
    <property type="match status" value="1"/>
</dbReference>
<evidence type="ECO:0000256" key="4">
    <source>
        <dbReference type="ARBA" id="ARBA00022723"/>
    </source>
</evidence>
<keyword evidence="4" id="KW-0479">Metal-binding</keyword>
<dbReference type="InterPro" id="IPR050316">
    <property type="entry name" value="Tyrosinase/Hemocyanin"/>
</dbReference>
<comment type="catalytic activity">
    <reaction evidence="10">
        <text>L-tyrosine + O2 = L-dopaquinone + H2O</text>
        <dbReference type="Rhea" id="RHEA:18117"/>
        <dbReference type="ChEBI" id="CHEBI:15377"/>
        <dbReference type="ChEBI" id="CHEBI:15379"/>
        <dbReference type="ChEBI" id="CHEBI:57924"/>
        <dbReference type="ChEBI" id="CHEBI:58315"/>
        <dbReference type="EC" id="1.14.18.1"/>
    </reaction>
</comment>
<reference evidence="15" key="1">
    <citation type="journal article" date="2015" name="BMC Genomics">
        <title>Genomic and transcriptomic analysis of the endophytic fungus Pestalotiopsis fici reveals its lifestyle and high potential for synthesis of natural products.</title>
        <authorList>
            <person name="Wang X."/>
            <person name="Zhang X."/>
            <person name="Liu L."/>
            <person name="Xiang M."/>
            <person name="Wang W."/>
            <person name="Sun X."/>
            <person name="Che Y."/>
            <person name="Guo L."/>
            <person name="Liu G."/>
            <person name="Guo L."/>
            <person name="Wang C."/>
            <person name="Yin W.B."/>
            <person name="Stadler M."/>
            <person name="Zhang X."/>
            <person name="Liu X."/>
        </authorList>
    </citation>
    <scope>NUCLEOTIDE SEQUENCE [LARGE SCALE GENOMIC DNA]</scope>
    <source>
        <strain evidence="15">W106-1 / CGMCC3.15140</strain>
    </source>
</reference>
<dbReference type="RefSeq" id="XP_007836254.1">
    <property type="nucleotide sequence ID" value="XM_007838063.1"/>
</dbReference>
<dbReference type="OrthoDB" id="1658288at2759"/>
<dbReference type="EMBL" id="KI912114">
    <property type="protein sequence ID" value="ETS79629.1"/>
    <property type="molecule type" value="Genomic_DNA"/>
</dbReference>
<dbReference type="GeneID" id="19274495"/>
<evidence type="ECO:0000259" key="13">
    <source>
        <dbReference type="PROSITE" id="PS00498"/>
    </source>
</evidence>
<feature type="domain" description="Tyrosinase copper-binding" evidence="12">
    <location>
        <begin position="89"/>
        <end position="106"/>
    </location>
</feature>
<dbReference type="PRINTS" id="PR00092">
    <property type="entry name" value="TYROSINASE"/>
</dbReference>
<dbReference type="KEGG" id="pfy:PFICI_09482"/>
<dbReference type="eggNOG" id="ENOG502RYJI">
    <property type="taxonomic scope" value="Eukaryota"/>
</dbReference>
<dbReference type="InterPro" id="IPR041640">
    <property type="entry name" value="Tyrosinase_C"/>
</dbReference>
<evidence type="ECO:0000256" key="6">
    <source>
        <dbReference type="ARBA" id="ARBA00023008"/>
    </source>
</evidence>
<dbReference type="HOGENOM" id="CLU_013691_1_2_1"/>
<dbReference type="Proteomes" id="UP000030651">
    <property type="component" value="Unassembled WGS sequence"/>
</dbReference>
<organism evidence="14 15">
    <name type="scientific">Pestalotiopsis fici (strain W106-1 / CGMCC3.15140)</name>
    <dbReference type="NCBI Taxonomy" id="1229662"/>
    <lineage>
        <taxon>Eukaryota</taxon>
        <taxon>Fungi</taxon>
        <taxon>Dikarya</taxon>
        <taxon>Ascomycota</taxon>
        <taxon>Pezizomycotina</taxon>
        <taxon>Sordariomycetes</taxon>
        <taxon>Xylariomycetidae</taxon>
        <taxon>Amphisphaeriales</taxon>
        <taxon>Sporocadaceae</taxon>
        <taxon>Pestalotiopsis</taxon>
    </lineage>
</organism>
<comment type="similarity">
    <text evidence="2">Belongs to the tyrosinase family.</text>
</comment>
<dbReference type="EC" id="1.14.18.1" evidence="3"/>
<dbReference type="STRING" id="1229662.W3X0R7"/>
<evidence type="ECO:0000259" key="12">
    <source>
        <dbReference type="PROSITE" id="PS00497"/>
    </source>
</evidence>
<comment type="cofactor">
    <cofactor evidence="1">
        <name>Cu(2+)</name>
        <dbReference type="ChEBI" id="CHEBI:29036"/>
    </cofactor>
</comment>
<dbReference type="OMA" id="GDNNGHM"/>
<evidence type="ECO:0000256" key="1">
    <source>
        <dbReference type="ARBA" id="ARBA00001973"/>
    </source>
</evidence>
<evidence type="ECO:0000313" key="14">
    <source>
        <dbReference type="EMBL" id="ETS79629.1"/>
    </source>
</evidence>
<evidence type="ECO:0000256" key="8">
    <source>
        <dbReference type="ARBA" id="ARBA00023101"/>
    </source>
</evidence>
<dbReference type="SUPFAM" id="SSF48056">
    <property type="entry name" value="Di-copper centre-containing domain"/>
    <property type="match status" value="1"/>
</dbReference>
<evidence type="ECO:0000256" key="3">
    <source>
        <dbReference type="ARBA" id="ARBA00011906"/>
    </source>
</evidence>
<evidence type="ECO:0000313" key="15">
    <source>
        <dbReference type="Proteomes" id="UP000030651"/>
    </source>
</evidence>
<dbReference type="GO" id="GO:0046872">
    <property type="term" value="F:metal ion binding"/>
    <property type="evidence" value="ECO:0007669"/>
    <property type="project" value="UniProtKB-KW"/>
</dbReference>
<name>W3X0R7_PESFW</name>
<dbReference type="Pfam" id="PF18132">
    <property type="entry name" value="Tyrosinase_C"/>
    <property type="match status" value="1"/>
</dbReference>
<evidence type="ECO:0000256" key="10">
    <source>
        <dbReference type="ARBA" id="ARBA00048881"/>
    </source>
</evidence>
<dbReference type="InterPro" id="IPR008922">
    <property type="entry name" value="Di-copper_centre_dom_sf"/>
</dbReference>
<gene>
    <name evidence="14" type="ORF">PFICI_09482</name>
</gene>
<keyword evidence="8" id="KW-0470">Melanin biosynthesis</keyword>
<comment type="catalytic activity">
    <reaction evidence="9">
        <text>2 L-dopa + O2 = 2 L-dopaquinone + 2 H2O</text>
        <dbReference type="Rhea" id="RHEA:34287"/>
        <dbReference type="ChEBI" id="CHEBI:15377"/>
        <dbReference type="ChEBI" id="CHEBI:15379"/>
        <dbReference type="ChEBI" id="CHEBI:57504"/>
        <dbReference type="ChEBI" id="CHEBI:57924"/>
        <dbReference type="EC" id="1.14.18.1"/>
    </reaction>
</comment>
<keyword evidence="15" id="KW-1185">Reference proteome</keyword>
<dbReference type="GO" id="GO:0042438">
    <property type="term" value="P:melanin biosynthetic process"/>
    <property type="evidence" value="ECO:0007669"/>
    <property type="project" value="UniProtKB-KW"/>
</dbReference>
<accession>W3X0R7</accession>
<dbReference type="Gene3D" id="1.10.1280.10">
    <property type="entry name" value="Di-copper center containing domain from catechol oxidase"/>
    <property type="match status" value="1"/>
</dbReference>
<dbReference type="Gene3D" id="2.60.310.20">
    <property type="match status" value="1"/>
</dbReference>
<dbReference type="AlphaFoldDB" id="W3X0R7"/>
<evidence type="ECO:0000256" key="11">
    <source>
        <dbReference type="SAM" id="MobiDB-lite"/>
    </source>
</evidence>
<evidence type="ECO:0000256" key="7">
    <source>
        <dbReference type="ARBA" id="ARBA00023033"/>
    </source>
</evidence>
<keyword evidence="5" id="KW-0560">Oxidoreductase</keyword>